<keyword evidence="6" id="KW-1185">Reference proteome</keyword>
<dbReference type="EMBL" id="GL377585">
    <property type="protein sequence ID" value="EFJ26223.1"/>
    <property type="molecule type" value="Genomic_DNA"/>
</dbReference>
<feature type="region of interest" description="Disordered" evidence="3">
    <location>
        <begin position="293"/>
        <end position="319"/>
    </location>
</feature>
<proteinExistence type="predicted"/>
<keyword evidence="1" id="KW-0378">Hydrolase</keyword>
<dbReference type="PANTHER" id="PTHR31062">
    <property type="entry name" value="XYLOGLUCAN ENDOTRANSGLUCOSYLASE/HYDROLASE PROTEIN 8-RELATED"/>
    <property type="match status" value="1"/>
</dbReference>
<dbReference type="KEGG" id="smo:SELMODRAFT_413384"/>
<dbReference type="Gene3D" id="2.60.120.200">
    <property type="match status" value="1"/>
</dbReference>
<sequence>MTVNILTKPVLPSSFLSSKMQPRGTTFFVKIGFTLPFALHSLPAAVRSGREIVEEIQFRGCKAPCRADSVEESADIIEANTKFGLGSVILIGVPIPAEHAAAAKNVESTIQSALHEAESRGIAVTPFLLKRVNELTGAESLAASAGFGSRSKYLFGRISMKIKLVPNDSAGTVTAFYMSLETDKHDEIDFEFLGNLETGSSKPTSCSTTLRTSTATPSSGTSSRSCSTFPLRVHENNVAMGIPFPKIQPMGIYSSLWNGDDWATDQLGPRSIHGGVQGIQCGCLRGGCGVVQRSPGGSKRYSRASTRKPKASSSGRTTT</sequence>
<feature type="region of interest" description="Disordered" evidence="3">
    <location>
        <begin position="202"/>
        <end position="226"/>
    </location>
</feature>
<name>D8RPA0_SELML</name>
<dbReference type="GO" id="GO:0009834">
    <property type="term" value="P:plant-type secondary cell wall biogenesis"/>
    <property type="evidence" value="ECO:0000318"/>
    <property type="project" value="GO_Central"/>
</dbReference>
<dbReference type="Proteomes" id="UP000001514">
    <property type="component" value="Unassembled WGS sequence"/>
</dbReference>
<dbReference type="GO" id="GO:0004553">
    <property type="term" value="F:hydrolase activity, hydrolyzing O-glycosyl compounds"/>
    <property type="evidence" value="ECO:0007669"/>
    <property type="project" value="InterPro"/>
</dbReference>
<dbReference type="Pfam" id="PF00722">
    <property type="entry name" value="Glyco_hydro_16"/>
    <property type="match status" value="2"/>
</dbReference>
<dbReference type="GO" id="GO:0010411">
    <property type="term" value="P:xyloglucan metabolic process"/>
    <property type="evidence" value="ECO:0000318"/>
    <property type="project" value="GO_Central"/>
</dbReference>
<dbReference type="AlphaFoldDB" id="D8RPA0"/>
<evidence type="ECO:0000256" key="2">
    <source>
        <dbReference type="ARBA" id="ARBA00023295"/>
    </source>
</evidence>
<feature type="compositionally biased region" description="Polar residues" evidence="3">
    <location>
        <begin position="202"/>
        <end position="211"/>
    </location>
</feature>
<dbReference type="Gramene" id="EFJ26223">
    <property type="protein sequence ID" value="EFJ26223"/>
    <property type="gene ID" value="SELMODRAFT_413384"/>
</dbReference>
<keyword evidence="2" id="KW-0326">Glycosidase</keyword>
<dbReference type="HOGENOM" id="CLU_872636_0_0_1"/>
<organism evidence="6">
    <name type="scientific">Selaginella moellendorffii</name>
    <name type="common">Spikemoss</name>
    <dbReference type="NCBI Taxonomy" id="88036"/>
    <lineage>
        <taxon>Eukaryota</taxon>
        <taxon>Viridiplantae</taxon>
        <taxon>Streptophyta</taxon>
        <taxon>Embryophyta</taxon>
        <taxon>Tracheophyta</taxon>
        <taxon>Lycopodiopsida</taxon>
        <taxon>Selaginellales</taxon>
        <taxon>Selaginellaceae</taxon>
        <taxon>Selaginella</taxon>
    </lineage>
</organism>
<dbReference type="InterPro" id="IPR044791">
    <property type="entry name" value="Beta-glucanase/XTH"/>
</dbReference>
<dbReference type="InParanoid" id="D8RPA0"/>
<dbReference type="STRING" id="88036.D8RPA0"/>
<dbReference type="Gene3D" id="3.40.1790.10">
    <property type="entry name" value="Indigoidine synthase domain"/>
    <property type="match status" value="1"/>
</dbReference>
<gene>
    <name evidence="5" type="ORF">SELMODRAFT_413384</name>
</gene>
<accession>D8RPA0</accession>
<evidence type="ECO:0000256" key="1">
    <source>
        <dbReference type="ARBA" id="ARBA00022801"/>
    </source>
</evidence>
<dbReference type="GO" id="GO:0004730">
    <property type="term" value="F:pseudouridylate synthase activity"/>
    <property type="evidence" value="ECO:0007669"/>
    <property type="project" value="InterPro"/>
</dbReference>
<evidence type="ECO:0000256" key="3">
    <source>
        <dbReference type="SAM" id="MobiDB-lite"/>
    </source>
</evidence>
<feature type="compositionally biased region" description="Low complexity" evidence="3">
    <location>
        <begin position="212"/>
        <end position="226"/>
    </location>
</feature>
<protein>
    <recommendedName>
        <fullName evidence="4">GH16 domain-containing protein</fullName>
    </recommendedName>
</protein>
<reference evidence="5 6" key="1">
    <citation type="journal article" date="2011" name="Science">
        <title>The Selaginella genome identifies genetic changes associated with the evolution of vascular plants.</title>
        <authorList>
            <person name="Banks J.A."/>
            <person name="Nishiyama T."/>
            <person name="Hasebe M."/>
            <person name="Bowman J.L."/>
            <person name="Gribskov M."/>
            <person name="dePamphilis C."/>
            <person name="Albert V.A."/>
            <person name="Aono N."/>
            <person name="Aoyama T."/>
            <person name="Ambrose B.A."/>
            <person name="Ashton N.W."/>
            <person name="Axtell M.J."/>
            <person name="Barker E."/>
            <person name="Barker M.S."/>
            <person name="Bennetzen J.L."/>
            <person name="Bonawitz N.D."/>
            <person name="Chapple C."/>
            <person name="Cheng C."/>
            <person name="Correa L.G."/>
            <person name="Dacre M."/>
            <person name="DeBarry J."/>
            <person name="Dreyer I."/>
            <person name="Elias M."/>
            <person name="Engstrom E.M."/>
            <person name="Estelle M."/>
            <person name="Feng L."/>
            <person name="Finet C."/>
            <person name="Floyd S.K."/>
            <person name="Frommer W.B."/>
            <person name="Fujita T."/>
            <person name="Gramzow L."/>
            <person name="Gutensohn M."/>
            <person name="Harholt J."/>
            <person name="Hattori M."/>
            <person name="Heyl A."/>
            <person name="Hirai T."/>
            <person name="Hiwatashi Y."/>
            <person name="Ishikawa M."/>
            <person name="Iwata M."/>
            <person name="Karol K.G."/>
            <person name="Koehler B."/>
            <person name="Kolukisaoglu U."/>
            <person name="Kubo M."/>
            <person name="Kurata T."/>
            <person name="Lalonde S."/>
            <person name="Li K."/>
            <person name="Li Y."/>
            <person name="Litt A."/>
            <person name="Lyons E."/>
            <person name="Manning G."/>
            <person name="Maruyama T."/>
            <person name="Michael T.P."/>
            <person name="Mikami K."/>
            <person name="Miyazaki S."/>
            <person name="Morinaga S."/>
            <person name="Murata T."/>
            <person name="Mueller-Roeber B."/>
            <person name="Nelson D.R."/>
            <person name="Obara M."/>
            <person name="Oguri Y."/>
            <person name="Olmstead R.G."/>
            <person name="Onodera N."/>
            <person name="Petersen B.L."/>
            <person name="Pils B."/>
            <person name="Prigge M."/>
            <person name="Rensing S.A."/>
            <person name="Riano-Pachon D.M."/>
            <person name="Roberts A.W."/>
            <person name="Sato Y."/>
            <person name="Scheller H.V."/>
            <person name="Schulz B."/>
            <person name="Schulz C."/>
            <person name="Shakirov E.V."/>
            <person name="Shibagaki N."/>
            <person name="Shinohara N."/>
            <person name="Shippen D.E."/>
            <person name="Soerensen I."/>
            <person name="Sotooka R."/>
            <person name="Sugimoto N."/>
            <person name="Sugita M."/>
            <person name="Sumikawa N."/>
            <person name="Tanurdzic M."/>
            <person name="Theissen G."/>
            <person name="Ulvskov P."/>
            <person name="Wakazuki S."/>
            <person name="Weng J.K."/>
            <person name="Willats W.W."/>
            <person name="Wipf D."/>
            <person name="Wolf P.G."/>
            <person name="Yang L."/>
            <person name="Zimmer A.D."/>
            <person name="Zhu Q."/>
            <person name="Mitros T."/>
            <person name="Hellsten U."/>
            <person name="Loque D."/>
            <person name="Otillar R."/>
            <person name="Salamov A."/>
            <person name="Schmutz J."/>
            <person name="Shapiro H."/>
            <person name="Lindquist E."/>
            <person name="Lucas S."/>
            <person name="Rokhsar D."/>
            <person name="Grigoriev I.V."/>
        </authorList>
    </citation>
    <scope>NUCLEOTIDE SEQUENCE [LARGE SCALE GENOMIC DNA]</scope>
</reference>
<evidence type="ECO:0000313" key="6">
    <source>
        <dbReference type="Proteomes" id="UP000001514"/>
    </source>
</evidence>
<evidence type="ECO:0000259" key="4">
    <source>
        <dbReference type="PROSITE" id="PS51762"/>
    </source>
</evidence>
<feature type="domain" description="GH16" evidence="4">
    <location>
        <begin position="88"/>
        <end position="287"/>
    </location>
</feature>
<dbReference type="GO" id="GO:0016762">
    <property type="term" value="F:xyloglucan:xyloglucosyl transferase activity"/>
    <property type="evidence" value="ECO:0000318"/>
    <property type="project" value="GO_Central"/>
</dbReference>
<feature type="compositionally biased region" description="Basic residues" evidence="3">
    <location>
        <begin position="300"/>
        <end position="310"/>
    </location>
</feature>
<dbReference type="PROSITE" id="PS51762">
    <property type="entry name" value="GH16_2"/>
    <property type="match status" value="1"/>
</dbReference>
<dbReference type="eggNOG" id="KOG3009">
    <property type="taxonomic scope" value="Eukaryota"/>
</dbReference>
<dbReference type="GO" id="GO:0009505">
    <property type="term" value="C:plant-type cell wall"/>
    <property type="evidence" value="ECO:0000318"/>
    <property type="project" value="GO_Central"/>
</dbReference>
<dbReference type="InterPro" id="IPR000757">
    <property type="entry name" value="Beta-glucanase-like"/>
</dbReference>
<dbReference type="InterPro" id="IPR013320">
    <property type="entry name" value="ConA-like_dom_sf"/>
</dbReference>
<dbReference type="SUPFAM" id="SSF110581">
    <property type="entry name" value="Indigoidine synthase A-like"/>
    <property type="match status" value="1"/>
</dbReference>
<dbReference type="InterPro" id="IPR022830">
    <property type="entry name" value="Indigdn_synthA-like"/>
</dbReference>
<dbReference type="SUPFAM" id="SSF49899">
    <property type="entry name" value="Concanavalin A-like lectins/glucanases"/>
    <property type="match status" value="1"/>
</dbReference>
<evidence type="ECO:0000313" key="5">
    <source>
        <dbReference type="EMBL" id="EFJ26223.1"/>
    </source>
</evidence>